<dbReference type="SUPFAM" id="SSF53098">
    <property type="entry name" value="Ribonuclease H-like"/>
    <property type="match status" value="1"/>
</dbReference>
<dbReference type="Proteomes" id="UP001459277">
    <property type="component" value="Unassembled WGS sequence"/>
</dbReference>
<dbReference type="AlphaFoldDB" id="A0AAW2DGR0"/>
<evidence type="ECO:0000313" key="2">
    <source>
        <dbReference type="EMBL" id="KAL0009032.1"/>
    </source>
</evidence>
<organism evidence="2 3">
    <name type="scientific">Lithocarpus litseifolius</name>
    <dbReference type="NCBI Taxonomy" id="425828"/>
    <lineage>
        <taxon>Eukaryota</taxon>
        <taxon>Viridiplantae</taxon>
        <taxon>Streptophyta</taxon>
        <taxon>Embryophyta</taxon>
        <taxon>Tracheophyta</taxon>
        <taxon>Spermatophyta</taxon>
        <taxon>Magnoliopsida</taxon>
        <taxon>eudicotyledons</taxon>
        <taxon>Gunneridae</taxon>
        <taxon>Pentapetalae</taxon>
        <taxon>rosids</taxon>
        <taxon>fabids</taxon>
        <taxon>Fagales</taxon>
        <taxon>Fagaceae</taxon>
        <taxon>Lithocarpus</taxon>
    </lineage>
</organism>
<protein>
    <recommendedName>
        <fullName evidence="1">RNase H type-1 domain-containing protein</fullName>
    </recommendedName>
</protein>
<dbReference type="EMBL" id="JAZDWU010000003">
    <property type="protein sequence ID" value="KAL0009032.1"/>
    <property type="molecule type" value="Genomic_DNA"/>
</dbReference>
<dbReference type="Gene3D" id="3.30.420.10">
    <property type="entry name" value="Ribonuclease H-like superfamily/Ribonuclease H"/>
    <property type="match status" value="1"/>
</dbReference>
<dbReference type="Pfam" id="PF13456">
    <property type="entry name" value="RVT_3"/>
    <property type="match status" value="1"/>
</dbReference>
<dbReference type="InterPro" id="IPR036397">
    <property type="entry name" value="RNaseH_sf"/>
</dbReference>
<dbReference type="InterPro" id="IPR053151">
    <property type="entry name" value="RNase_H-like"/>
</dbReference>
<evidence type="ECO:0000259" key="1">
    <source>
        <dbReference type="Pfam" id="PF13456"/>
    </source>
</evidence>
<dbReference type="CDD" id="cd06222">
    <property type="entry name" value="RNase_H_like"/>
    <property type="match status" value="1"/>
</dbReference>
<accession>A0AAW2DGR0</accession>
<dbReference type="InterPro" id="IPR012337">
    <property type="entry name" value="RNaseH-like_sf"/>
</dbReference>
<proteinExistence type="predicted"/>
<feature type="domain" description="RNase H type-1" evidence="1">
    <location>
        <begin position="24"/>
        <end position="117"/>
    </location>
</feature>
<keyword evidence="3" id="KW-1185">Reference proteome</keyword>
<sequence length="147" mass="16158">MLLKPRSCSTIWAALKKGEPIFMKGTKWIAGHTTSVAAELWALRDGINLCIELNLTNVLIELDAKLVVDLLLKGEGKTYGNDVLIADCKEGLKKISRVRIQHCYREANKCADALARRGALLSQYFVIFQSPPVDVALLVGLDAMGTM</sequence>
<comment type="caution">
    <text evidence="2">The sequence shown here is derived from an EMBL/GenBank/DDBJ whole genome shotgun (WGS) entry which is preliminary data.</text>
</comment>
<dbReference type="InterPro" id="IPR002156">
    <property type="entry name" value="RNaseH_domain"/>
</dbReference>
<reference evidence="2 3" key="1">
    <citation type="submission" date="2024-01" db="EMBL/GenBank/DDBJ databases">
        <title>A telomere-to-telomere, gap-free genome of sweet tea (Lithocarpus litseifolius).</title>
        <authorList>
            <person name="Zhou J."/>
        </authorList>
    </citation>
    <scope>NUCLEOTIDE SEQUENCE [LARGE SCALE GENOMIC DNA]</scope>
    <source>
        <strain evidence="2">Zhou-2022a</strain>
        <tissue evidence="2">Leaf</tissue>
    </source>
</reference>
<dbReference type="GO" id="GO:0003676">
    <property type="term" value="F:nucleic acid binding"/>
    <property type="evidence" value="ECO:0007669"/>
    <property type="project" value="InterPro"/>
</dbReference>
<dbReference type="PANTHER" id="PTHR47723:SF19">
    <property type="entry name" value="POLYNUCLEOTIDYL TRANSFERASE, RIBONUCLEASE H-LIKE SUPERFAMILY PROTEIN"/>
    <property type="match status" value="1"/>
</dbReference>
<dbReference type="PANTHER" id="PTHR47723">
    <property type="entry name" value="OS05G0353850 PROTEIN"/>
    <property type="match status" value="1"/>
</dbReference>
<evidence type="ECO:0000313" key="3">
    <source>
        <dbReference type="Proteomes" id="UP001459277"/>
    </source>
</evidence>
<dbReference type="GO" id="GO:0004523">
    <property type="term" value="F:RNA-DNA hybrid ribonuclease activity"/>
    <property type="evidence" value="ECO:0007669"/>
    <property type="project" value="InterPro"/>
</dbReference>
<gene>
    <name evidence="2" type="ORF">SO802_010534</name>
</gene>
<name>A0AAW2DGR0_9ROSI</name>
<dbReference type="InterPro" id="IPR044730">
    <property type="entry name" value="RNase_H-like_dom_plant"/>
</dbReference>